<reference evidence="2" key="1">
    <citation type="submission" date="2023-01" db="EMBL/GenBank/DDBJ databases">
        <authorList>
            <person name="Van Ghelder C."/>
            <person name="Rancurel C."/>
        </authorList>
    </citation>
    <scope>NUCLEOTIDE SEQUENCE</scope>
    <source>
        <strain evidence="2">CNCM I-4278</strain>
    </source>
</reference>
<feature type="compositionally biased region" description="Basic and acidic residues" evidence="1">
    <location>
        <begin position="35"/>
        <end position="51"/>
    </location>
</feature>
<evidence type="ECO:0000313" key="2">
    <source>
        <dbReference type="EMBL" id="CAI6329383.1"/>
    </source>
</evidence>
<proteinExistence type="predicted"/>
<accession>A0A9W4XSF5</accession>
<gene>
    <name evidence="2" type="ORF">PDIGIT_LOCUS4123</name>
</gene>
<sequence>MYMCMYLLVTRPPQPITARSSPLLQSEAGPAATSSRDKPSPADARTRCSTI</sequence>
<evidence type="ECO:0000313" key="3">
    <source>
        <dbReference type="Proteomes" id="UP001152607"/>
    </source>
</evidence>
<evidence type="ECO:0000256" key="1">
    <source>
        <dbReference type="SAM" id="MobiDB-lite"/>
    </source>
</evidence>
<protein>
    <submittedName>
        <fullName evidence="2">Uncharacterized protein</fullName>
    </submittedName>
</protein>
<comment type="caution">
    <text evidence="2">The sequence shown here is derived from an EMBL/GenBank/DDBJ whole genome shotgun (WGS) entry which is preliminary data.</text>
</comment>
<organism evidence="2 3">
    <name type="scientific">Periconia digitata</name>
    <dbReference type="NCBI Taxonomy" id="1303443"/>
    <lineage>
        <taxon>Eukaryota</taxon>
        <taxon>Fungi</taxon>
        <taxon>Dikarya</taxon>
        <taxon>Ascomycota</taxon>
        <taxon>Pezizomycotina</taxon>
        <taxon>Dothideomycetes</taxon>
        <taxon>Pleosporomycetidae</taxon>
        <taxon>Pleosporales</taxon>
        <taxon>Massarineae</taxon>
        <taxon>Periconiaceae</taxon>
        <taxon>Periconia</taxon>
    </lineage>
</organism>
<dbReference type="EMBL" id="CAOQHR010000002">
    <property type="protein sequence ID" value="CAI6329383.1"/>
    <property type="molecule type" value="Genomic_DNA"/>
</dbReference>
<keyword evidence="3" id="KW-1185">Reference proteome</keyword>
<name>A0A9W4XSF5_9PLEO</name>
<dbReference type="AlphaFoldDB" id="A0A9W4XSF5"/>
<feature type="region of interest" description="Disordered" evidence="1">
    <location>
        <begin position="14"/>
        <end position="51"/>
    </location>
</feature>
<dbReference type="Proteomes" id="UP001152607">
    <property type="component" value="Unassembled WGS sequence"/>
</dbReference>